<dbReference type="PANTHER" id="PTHR43976">
    <property type="entry name" value="SHORT CHAIN DEHYDROGENASE"/>
    <property type="match status" value="1"/>
</dbReference>
<feature type="chain" id="PRO_5016263184" evidence="4">
    <location>
        <begin position="24"/>
        <end position="282"/>
    </location>
</feature>
<evidence type="ECO:0000313" key="7">
    <source>
        <dbReference type="Proteomes" id="UP000248863"/>
    </source>
</evidence>
<reference evidence="6 7" key="1">
    <citation type="submission" date="2017-07" db="EMBL/GenBank/DDBJ databases">
        <title>Draft Genome Sequences of Select Purple Nonsulfur Bacteria.</title>
        <authorList>
            <person name="Lasarre B."/>
            <person name="Mckinlay J.B."/>
        </authorList>
    </citation>
    <scope>NUCLEOTIDE SEQUENCE [LARGE SCALE GENOMIC DNA]</scope>
    <source>
        <strain evidence="6 7">DSM 11907</strain>
    </source>
</reference>
<dbReference type="PRINTS" id="PR00080">
    <property type="entry name" value="SDRFAMILY"/>
</dbReference>
<dbReference type="PANTHER" id="PTHR43976:SF16">
    <property type="entry name" value="SHORT-CHAIN DEHYDROGENASE_REDUCTASE FAMILY PROTEIN"/>
    <property type="match status" value="1"/>
</dbReference>
<dbReference type="InterPro" id="IPR036291">
    <property type="entry name" value="NAD(P)-bd_dom_sf"/>
</dbReference>
<dbReference type="GO" id="GO:0016491">
    <property type="term" value="F:oxidoreductase activity"/>
    <property type="evidence" value="ECO:0007669"/>
    <property type="project" value="UniProtKB-KW"/>
</dbReference>
<dbReference type="AlphaFoldDB" id="A0A327KBF4"/>
<evidence type="ECO:0000259" key="5">
    <source>
        <dbReference type="SMART" id="SM00822"/>
    </source>
</evidence>
<name>A0A327KBF4_9BRAD</name>
<keyword evidence="2" id="KW-0560">Oxidoreductase</keyword>
<comment type="similarity">
    <text evidence="1 3">Belongs to the short-chain dehydrogenases/reductases (SDR) family.</text>
</comment>
<gene>
    <name evidence="6" type="ORF">CH338_19130</name>
</gene>
<dbReference type="PRINTS" id="PR00081">
    <property type="entry name" value="GDHRDH"/>
</dbReference>
<dbReference type="EMBL" id="NPEU01000257">
    <property type="protein sequence ID" value="RAI35491.1"/>
    <property type="molecule type" value="Genomic_DNA"/>
</dbReference>
<dbReference type="InterPro" id="IPR057326">
    <property type="entry name" value="KR_dom"/>
</dbReference>
<organism evidence="6 7">
    <name type="scientific">Rhodoplanes elegans</name>
    <dbReference type="NCBI Taxonomy" id="29408"/>
    <lineage>
        <taxon>Bacteria</taxon>
        <taxon>Pseudomonadati</taxon>
        <taxon>Pseudomonadota</taxon>
        <taxon>Alphaproteobacteria</taxon>
        <taxon>Hyphomicrobiales</taxon>
        <taxon>Nitrobacteraceae</taxon>
        <taxon>Rhodoplanes</taxon>
    </lineage>
</organism>
<proteinExistence type="inferred from homology"/>
<dbReference type="RefSeq" id="WP_111358719.1">
    <property type="nucleotide sequence ID" value="NZ_NHSK01000197.1"/>
</dbReference>
<evidence type="ECO:0000256" key="3">
    <source>
        <dbReference type="RuleBase" id="RU000363"/>
    </source>
</evidence>
<evidence type="ECO:0000313" key="6">
    <source>
        <dbReference type="EMBL" id="RAI35491.1"/>
    </source>
</evidence>
<feature type="domain" description="Ketoreductase" evidence="5">
    <location>
        <begin position="2"/>
        <end position="179"/>
    </location>
</feature>
<dbReference type="Gene3D" id="3.40.50.720">
    <property type="entry name" value="NAD(P)-binding Rossmann-like Domain"/>
    <property type="match status" value="1"/>
</dbReference>
<comment type="caution">
    <text evidence="6">The sequence shown here is derived from an EMBL/GenBank/DDBJ whole genome shotgun (WGS) entry which is preliminary data.</text>
</comment>
<dbReference type="SMART" id="SM00822">
    <property type="entry name" value="PKS_KR"/>
    <property type="match status" value="1"/>
</dbReference>
<evidence type="ECO:0000256" key="2">
    <source>
        <dbReference type="ARBA" id="ARBA00023002"/>
    </source>
</evidence>
<dbReference type="Proteomes" id="UP000248863">
    <property type="component" value="Unassembled WGS sequence"/>
</dbReference>
<dbReference type="PROSITE" id="PS00061">
    <property type="entry name" value="ADH_SHORT"/>
    <property type="match status" value="1"/>
</dbReference>
<keyword evidence="7" id="KW-1185">Reference proteome</keyword>
<evidence type="ECO:0000256" key="4">
    <source>
        <dbReference type="SAM" id="SignalP"/>
    </source>
</evidence>
<keyword evidence="4" id="KW-0732">Signal</keyword>
<evidence type="ECO:0000256" key="1">
    <source>
        <dbReference type="ARBA" id="ARBA00006484"/>
    </source>
</evidence>
<dbReference type="Pfam" id="PF00106">
    <property type="entry name" value="adh_short"/>
    <property type="match status" value="1"/>
</dbReference>
<accession>A0A327KBF4</accession>
<dbReference type="InterPro" id="IPR002347">
    <property type="entry name" value="SDR_fam"/>
</dbReference>
<dbReference type="InterPro" id="IPR020904">
    <property type="entry name" value="Sc_DH/Rdtase_CS"/>
</dbReference>
<dbReference type="InterPro" id="IPR051911">
    <property type="entry name" value="SDR_oxidoreductase"/>
</dbReference>
<protein>
    <submittedName>
        <fullName evidence="6">Short-chain dehydrogenase</fullName>
    </submittedName>
</protein>
<dbReference type="OrthoDB" id="9793825at2"/>
<dbReference type="SUPFAM" id="SSF51735">
    <property type="entry name" value="NAD(P)-binding Rossmann-fold domains"/>
    <property type="match status" value="1"/>
</dbReference>
<sequence length="282" mass="28932">MKTWFITGISRGLGLALARAALATGDTVIGTVRSGPPDLPAAPGRLYVLTLDMADGPAVEATVERAFAIAGEAGRPLDVIVNNAGYGLLGAIEQATDAEVAQLFAVDVFGPFRVIRTALPRLRAQGSGHIVNITSVAGRAPGPGAGLYAAAKYALEGLSAGLALEVGPLGIKVTAVAPGAFRTDFLSAHSIRWSTKAGEAYAATVGRSAAAFETMGGNQVGDPERGAQAILAAVNADDPPLHLLLGSDALRRTRVKLDAVIEEMDRWEAVTLGTDFPATVPA</sequence>
<feature type="signal peptide" evidence="4">
    <location>
        <begin position="1"/>
        <end position="23"/>
    </location>
</feature>